<name>A0AAQ3MJI6_VIGMU</name>
<dbReference type="Gene3D" id="3.80.10.10">
    <property type="entry name" value="Ribonuclease Inhibitor"/>
    <property type="match status" value="1"/>
</dbReference>
<dbReference type="SUPFAM" id="SSF52058">
    <property type="entry name" value="L domain-like"/>
    <property type="match status" value="1"/>
</dbReference>
<protein>
    <submittedName>
        <fullName evidence="1">Uncharacterized protein</fullName>
    </submittedName>
</protein>
<reference evidence="1 2" key="1">
    <citation type="journal article" date="2023" name="Life. Sci Alliance">
        <title>Evolutionary insights into 3D genome organization and epigenetic landscape of Vigna mungo.</title>
        <authorList>
            <person name="Junaid A."/>
            <person name="Singh B."/>
            <person name="Bhatia S."/>
        </authorList>
    </citation>
    <scope>NUCLEOTIDE SEQUENCE [LARGE SCALE GENOMIC DNA]</scope>
    <source>
        <strain evidence="1">Urdbean</strain>
    </source>
</reference>
<dbReference type="AlphaFoldDB" id="A0AAQ3MJI6"/>
<dbReference type="Pfam" id="PF00560">
    <property type="entry name" value="LRR_1"/>
    <property type="match status" value="1"/>
</dbReference>
<dbReference type="EMBL" id="CP144690">
    <property type="protein sequence ID" value="WVY92010.1"/>
    <property type="molecule type" value="Genomic_DNA"/>
</dbReference>
<dbReference type="InterPro" id="IPR032675">
    <property type="entry name" value="LRR_dom_sf"/>
</dbReference>
<sequence length="136" mass="15517">MFSFRRLNDNRLTGPIPKDLAAVSSLKVVDVSNNDLCGTIPTSGPFEHIPLNNNNEKPSNLSAMHCYIYHLQFFLFYEYGVKDVLFTFCSRSEYLGQGENLSSKVDHGTWNILWLCFSFKGDAYEAKMEMVNKTSK</sequence>
<accession>A0AAQ3MJI6</accession>
<organism evidence="1 2">
    <name type="scientific">Vigna mungo</name>
    <name type="common">Black gram</name>
    <name type="synonym">Phaseolus mungo</name>
    <dbReference type="NCBI Taxonomy" id="3915"/>
    <lineage>
        <taxon>Eukaryota</taxon>
        <taxon>Viridiplantae</taxon>
        <taxon>Streptophyta</taxon>
        <taxon>Embryophyta</taxon>
        <taxon>Tracheophyta</taxon>
        <taxon>Spermatophyta</taxon>
        <taxon>Magnoliopsida</taxon>
        <taxon>eudicotyledons</taxon>
        <taxon>Gunneridae</taxon>
        <taxon>Pentapetalae</taxon>
        <taxon>rosids</taxon>
        <taxon>fabids</taxon>
        <taxon>Fabales</taxon>
        <taxon>Fabaceae</taxon>
        <taxon>Papilionoideae</taxon>
        <taxon>50 kb inversion clade</taxon>
        <taxon>NPAAA clade</taxon>
        <taxon>indigoferoid/millettioid clade</taxon>
        <taxon>Phaseoleae</taxon>
        <taxon>Vigna</taxon>
    </lineage>
</organism>
<dbReference type="Proteomes" id="UP001374535">
    <property type="component" value="Chromosome 11"/>
</dbReference>
<evidence type="ECO:0000313" key="2">
    <source>
        <dbReference type="Proteomes" id="UP001374535"/>
    </source>
</evidence>
<proteinExistence type="predicted"/>
<gene>
    <name evidence="1" type="ORF">V8G54_037524</name>
</gene>
<keyword evidence="2" id="KW-1185">Reference proteome</keyword>
<dbReference type="InterPro" id="IPR001611">
    <property type="entry name" value="Leu-rich_rpt"/>
</dbReference>
<evidence type="ECO:0000313" key="1">
    <source>
        <dbReference type="EMBL" id="WVY92010.1"/>
    </source>
</evidence>